<dbReference type="Pfam" id="PF00903">
    <property type="entry name" value="Glyoxalase"/>
    <property type="match status" value="1"/>
</dbReference>
<dbReference type="Pfam" id="PF14696">
    <property type="entry name" value="Glyoxalase_5"/>
    <property type="match status" value="1"/>
</dbReference>
<keyword evidence="4" id="KW-0223">Dioxygenase</keyword>
<dbReference type="PROSITE" id="PS51819">
    <property type="entry name" value="VOC"/>
    <property type="match status" value="1"/>
</dbReference>
<comment type="similarity">
    <text evidence="2">Belongs to the bacterial two-domain DSD family.</text>
</comment>
<dbReference type="PANTHER" id="PTHR12110:SF21">
    <property type="entry name" value="XYLOSE ISOMERASE-LIKE TIM BARREL DOMAIN-CONTAINING PROTEIN"/>
    <property type="match status" value="1"/>
</dbReference>
<dbReference type="Proteomes" id="UP000597761">
    <property type="component" value="Unassembled WGS sequence"/>
</dbReference>
<comment type="cofactor">
    <cofactor evidence="2">
        <name>a divalent metal cation</name>
        <dbReference type="ChEBI" id="CHEBI:60240"/>
    </cofactor>
</comment>
<evidence type="ECO:0000256" key="2">
    <source>
        <dbReference type="HAMAP-Rule" id="MF_02238"/>
    </source>
</evidence>
<keyword evidence="5" id="KW-1185">Reference proteome</keyword>
<comment type="caution">
    <text evidence="4">The sequence shown here is derived from an EMBL/GenBank/DDBJ whole genome shotgun (WGS) entry which is preliminary data.</text>
</comment>
<dbReference type="HAMAP" id="MF_02238">
    <property type="entry name" value="DSD"/>
    <property type="match status" value="1"/>
</dbReference>
<keyword evidence="2" id="KW-0479">Metal-binding</keyword>
<dbReference type="EC" id="4.2.1.118" evidence="2"/>
<name>A0ABQ1NQN2_9MICC</name>
<keyword evidence="1" id="KW-0119">Carbohydrate metabolism</keyword>
<gene>
    <name evidence="4" type="ORF">GCM10011512_07250</name>
</gene>
<dbReference type="Gene3D" id="3.20.20.150">
    <property type="entry name" value="Divalent-metal-dependent TIM barrel enzymes"/>
    <property type="match status" value="1"/>
</dbReference>
<comment type="function">
    <text evidence="2">Catalyzes the conversion of 3-dehydroshikimate to protocatechuate (3,4-dihydroxybenzoate), a common intermediate of quinate and shikimate degradation pathways.</text>
</comment>
<accession>A0ABQ1NQN2</accession>
<dbReference type="Pfam" id="PF01261">
    <property type="entry name" value="AP_endonuc_2"/>
    <property type="match status" value="1"/>
</dbReference>
<evidence type="ECO:0000313" key="5">
    <source>
        <dbReference type="Proteomes" id="UP000597761"/>
    </source>
</evidence>
<dbReference type="InterPro" id="IPR013022">
    <property type="entry name" value="Xyl_isomerase-like_TIM-brl"/>
</dbReference>
<protein>
    <recommendedName>
        <fullName evidence="2">3-dehydroshikimate dehydratase</fullName>
        <shortName evidence="2">DSD</shortName>
        <ecNumber evidence="2">4.2.1.118</ecNumber>
    </recommendedName>
</protein>
<reference evidence="5" key="1">
    <citation type="journal article" date="2019" name="Int. J. Syst. Evol. Microbiol.">
        <title>The Global Catalogue of Microorganisms (GCM) 10K type strain sequencing project: providing services to taxonomists for standard genome sequencing and annotation.</title>
        <authorList>
            <consortium name="The Broad Institute Genomics Platform"/>
            <consortium name="The Broad Institute Genome Sequencing Center for Infectious Disease"/>
            <person name="Wu L."/>
            <person name="Ma J."/>
        </authorList>
    </citation>
    <scope>NUCLEOTIDE SEQUENCE [LARGE SCALE GENOMIC DNA]</scope>
    <source>
        <strain evidence="5">CGMCC 1.15480</strain>
    </source>
</reference>
<dbReference type="PANTHER" id="PTHR12110">
    <property type="entry name" value="HYDROXYPYRUVATE ISOMERASE"/>
    <property type="match status" value="1"/>
</dbReference>
<feature type="binding site" evidence="2">
    <location>
        <position position="134"/>
    </location>
    <ligand>
        <name>a divalent metal cation</name>
        <dbReference type="ChEBI" id="CHEBI:60240"/>
        <note>catalytic</note>
    </ligand>
</feature>
<feature type="binding site" evidence="2">
    <location>
        <position position="191"/>
    </location>
    <ligand>
        <name>a divalent metal cation</name>
        <dbReference type="ChEBI" id="CHEBI:60240"/>
        <note>catalytic</note>
    </ligand>
</feature>
<dbReference type="RefSeq" id="WP_188666375.1">
    <property type="nucleotide sequence ID" value="NZ_BMJI01000002.1"/>
</dbReference>
<sequence length="620" mass="67395">MRTSIATVCMSGSLEEKLHASAGAGFDGVEIFEQDLLVNPASPEEVRALADRLDLRLNLYQPFRDFEGVEERLLAENLRRAEAKFSLMNRLGIDTMLVCSNVATAGPDDDDLAADHLRRLGELAAGHGVRVAYEALAWGKNVSTYRHAQHIVELADHPAVGTCLDSFHILSRGDDPAGIEDIDPERIFFVQLADAPTLTMDALSWSRHHRLFPGQGGFDLAGFLAHLVRGGYGGPVSLEIFNDTFRQSDVLRTALDGMRSLLWLQDRTRDRLAGTPEPAGAGRQAMTLTALPRSGGPAGHAFTDIRTDDADGVGTVLAQLGFRFRGQHRRKPVQLWEQGGIRMVIDGQRARGVAPSISALGLAVADPAASADRASMLAAPRVPRQNTPDEEALVGVLAPDGTEIFFAPLDPTPAWADEFGPAPGDATSLLTAVDHVNLAQPWQAFDEAVLFFESTLGLSRQPTAEVPSPRGLVRSQVMRTEDGCVRLALNMVPHVLDAGAYPEHIAFATSDVVAVARRARAAGMAVLPVPANYYEDLAARFPLDPDEVAVLRELDLLYDREGDGEYLHFYTETVGTLFFEVVERRHGYDGHGAANAPVRLAAQFALDERRRTRPPHPVRG</sequence>
<proteinExistence type="inferred from homology"/>
<evidence type="ECO:0000256" key="1">
    <source>
        <dbReference type="ARBA" id="ARBA00023277"/>
    </source>
</evidence>
<dbReference type="InterPro" id="IPR037523">
    <property type="entry name" value="VOC_core"/>
</dbReference>
<feature type="binding site" evidence="2">
    <location>
        <position position="165"/>
    </location>
    <ligand>
        <name>a divalent metal cation</name>
        <dbReference type="ChEBI" id="CHEBI:60240"/>
        <note>catalytic</note>
    </ligand>
</feature>
<organism evidence="4 5">
    <name type="scientific">Tersicoccus solisilvae</name>
    <dbReference type="NCBI Taxonomy" id="1882339"/>
    <lineage>
        <taxon>Bacteria</taxon>
        <taxon>Bacillati</taxon>
        <taxon>Actinomycetota</taxon>
        <taxon>Actinomycetes</taxon>
        <taxon>Micrococcales</taxon>
        <taxon>Micrococcaceae</taxon>
        <taxon>Tersicoccus</taxon>
    </lineage>
</organism>
<feature type="binding site" evidence="2">
    <location>
        <position position="504"/>
    </location>
    <ligand>
        <name>Mg(2+)</name>
        <dbReference type="ChEBI" id="CHEBI:18420"/>
    </ligand>
</feature>
<feature type="binding site" evidence="2">
    <location>
        <position position="435"/>
    </location>
    <ligand>
        <name>Mg(2+)</name>
        <dbReference type="ChEBI" id="CHEBI:18420"/>
    </ligand>
</feature>
<dbReference type="InterPro" id="IPR043700">
    <property type="entry name" value="DSD"/>
</dbReference>
<evidence type="ECO:0000259" key="3">
    <source>
        <dbReference type="PROSITE" id="PS51819"/>
    </source>
</evidence>
<dbReference type="GO" id="GO:0051213">
    <property type="term" value="F:dioxygenase activity"/>
    <property type="evidence" value="ECO:0007669"/>
    <property type="project" value="UniProtKB-KW"/>
</dbReference>
<dbReference type="SUPFAM" id="SSF51658">
    <property type="entry name" value="Xylose isomerase-like"/>
    <property type="match status" value="1"/>
</dbReference>
<dbReference type="EMBL" id="BMJI01000002">
    <property type="protein sequence ID" value="GGC83050.1"/>
    <property type="molecule type" value="Genomic_DNA"/>
</dbReference>
<dbReference type="Gene3D" id="3.10.180.10">
    <property type="entry name" value="2,3-Dihydroxybiphenyl 1,2-Dioxygenase, domain 1"/>
    <property type="match status" value="2"/>
</dbReference>
<dbReference type="InterPro" id="IPR004360">
    <property type="entry name" value="Glyas_Fos-R_dOase_dom"/>
</dbReference>
<dbReference type="InterPro" id="IPR029068">
    <property type="entry name" value="Glyas_Bleomycin-R_OHBP_Dase"/>
</dbReference>
<feature type="domain" description="VOC" evidence="3">
    <location>
        <begin position="432"/>
        <end position="572"/>
    </location>
</feature>
<feature type="binding site" evidence="2">
    <location>
        <position position="580"/>
    </location>
    <ligand>
        <name>Mg(2+)</name>
        <dbReference type="ChEBI" id="CHEBI:18420"/>
    </ligand>
</feature>
<dbReference type="SUPFAM" id="SSF54593">
    <property type="entry name" value="Glyoxalase/Bleomycin resistance protein/Dihydroxybiphenyl dioxygenase"/>
    <property type="match status" value="1"/>
</dbReference>
<keyword evidence="4" id="KW-0560">Oxidoreductase</keyword>
<dbReference type="InterPro" id="IPR036237">
    <property type="entry name" value="Xyl_isomerase-like_sf"/>
</dbReference>
<keyword evidence="2" id="KW-0456">Lyase</keyword>
<comment type="pathway">
    <text evidence="2">Aromatic compound metabolism; 3,4-dihydroxybenzoate biosynthesis.</text>
</comment>
<evidence type="ECO:0000313" key="4">
    <source>
        <dbReference type="EMBL" id="GGC83050.1"/>
    </source>
</evidence>
<dbReference type="InterPro" id="IPR050312">
    <property type="entry name" value="IolE/XylAMocC-like"/>
</dbReference>
<feature type="binding site" evidence="2">
    <location>
        <position position="239"/>
    </location>
    <ligand>
        <name>a divalent metal cation</name>
        <dbReference type="ChEBI" id="CHEBI:60240"/>
        <note>catalytic</note>
    </ligand>
</feature>
<comment type="catalytic activity">
    <reaction evidence="2">
        <text>3-dehydroshikimate = 3,4-dihydroxybenzoate + H2O</text>
        <dbReference type="Rhea" id="RHEA:24848"/>
        <dbReference type="ChEBI" id="CHEBI:15377"/>
        <dbReference type="ChEBI" id="CHEBI:16630"/>
        <dbReference type="ChEBI" id="CHEBI:36241"/>
        <dbReference type="EC" id="4.2.1.118"/>
    </reaction>
</comment>